<dbReference type="InterPro" id="IPR012438">
    <property type="entry name" value="DUF1639"/>
</dbReference>
<keyword evidence="2" id="KW-1185">Reference proteome</keyword>
<reference evidence="1 2" key="1">
    <citation type="journal article" date="2020" name="BMC Genomics">
        <title>Intraspecific diversification of the crop wild relative Brassica cretica Lam. using demographic model selection.</title>
        <authorList>
            <person name="Kioukis A."/>
            <person name="Michalopoulou V.A."/>
            <person name="Briers L."/>
            <person name="Pirintsos S."/>
            <person name="Studholme D.J."/>
            <person name="Pavlidis P."/>
            <person name="Sarris P.F."/>
        </authorList>
    </citation>
    <scope>NUCLEOTIDE SEQUENCE [LARGE SCALE GENOMIC DNA]</scope>
    <source>
        <strain evidence="2">cv. PFS-1207/04</strain>
    </source>
</reference>
<dbReference type="Proteomes" id="UP000266723">
    <property type="component" value="Unassembled WGS sequence"/>
</dbReference>
<evidence type="ECO:0000313" key="1">
    <source>
        <dbReference type="EMBL" id="KAF3516630.1"/>
    </source>
</evidence>
<proteinExistence type="predicted"/>
<sequence length="65" mass="7421">MAAARPWSLRTRRALCSEPGDESPVKTEIGKDIKEDFSNMIGKRLPRRPKKKPNIVQKKLNVSFV</sequence>
<comment type="caution">
    <text evidence="1">The sequence shown here is derived from an EMBL/GenBank/DDBJ whole genome shotgun (WGS) entry which is preliminary data.</text>
</comment>
<organism evidence="1 2">
    <name type="scientific">Brassica cretica</name>
    <name type="common">Mustard</name>
    <dbReference type="NCBI Taxonomy" id="69181"/>
    <lineage>
        <taxon>Eukaryota</taxon>
        <taxon>Viridiplantae</taxon>
        <taxon>Streptophyta</taxon>
        <taxon>Embryophyta</taxon>
        <taxon>Tracheophyta</taxon>
        <taxon>Spermatophyta</taxon>
        <taxon>Magnoliopsida</taxon>
        <taxon>eudicotyledons</taxon>
        <taxon>Gunneridae</taxon>
        <taxon>Pentapetalae</taxon>
        <taxon>rosids</taxon>
        <taxon>malvids</taxon>
        <taxon>Brassicales</taxon>
        <taxon>Brassicaceae</taxon>
        <taxon>Brassiceae</taxon>
        <taxon>Brassica</taxon>
    </lineage>
</organism>
<dbReference type="Pfam" id="PF07797">
    <property type="entry name" value="DUF1639"/>
    <property type="match status" value="1"/>
</dbReference>
<accession>A0ABQ7AQJ5</accession>
<gene>
    <name evidence="1" type="ORF">DY000_02058939</name>
</gene>
<name>A0ABQ7AQJ5_BRACR</name>
<evidence type="ECO:0000313" key="2">
    <source>
        <dbReference type="Proteomes" id="UP000266723"/>
    </source>
</evidence>
<dbReference type="EMBL" id="QGKV02001556">
    <property type="protein sequence ID" value="KAF3516630.1"/>
    <property type="molecule type" value="Genomic_DNA"/>
</dbReference>
<protein>
    <submittedName>
        <fullName evidence="1">Uncharacterized protein</fullName>
    </submittedName>
</protein>